<reference evidence="1 2" key="1">
    <citation type="submission" date="2023-05" db="EMBL/GenBank/DDBJ databases">
        <title>B98-5 Cell Line De Novo Hybrid Assembly: An Optical Mapping Approach.</title>
        <authorList>
            <person name="Kananen K."/>
            <person name="Auerbach J.A."/>
            <person name="Kautto E."/>
            <person name="Blachly J.S."/>
        </authorList>
    </citation>
    <scope>NUCLEOTIDE SEQUENCE [LARGE SCALE GENOMIC DNA]</scope>
    <source>
        <strain evidence="1">B95-8</strain>
        <tissue evidence="1">Cell line</tissue>
    </source>
</reference>
<sequence>MAVNPEAEAFRWRPSGLCSSSSFLPYSAFFLPWTPGGDLWRDSFDLTPRGDSFDLFSTRIVAVFQRAISLLELSIVLTQPEEQFSATVAENYNTNVLSSPPYKEVMNTQGCVLGVHRKSPLNDLILLDSQEVSSVKLCDKVTFLTQCHSSKKDYEQHKGMVWFEFFLSPGALPWTSPIASTTEIEPDALNEEILKEAPQQHHNCSESLKNAGPFPFVL</sequence>
<dbReference type="EMBL" id="JASSZA010000001">
    <property type="protein sequence ID" value="KAK2120217.1"/>
    <property type="molecule type" value="Genomic_DNA"/>
</dbReference>
<keyword evidence="2" id="KW-1185">Reference proteome</keyword>
<comment type="caution">
    <text evidence="1">The sequence shown here is derived from an EMBL/GenBank/DDBJ whole genome shotgun (WGS) entry which is preliminary data.</text>
</comment>
<organism evidence="1 2">
    <name type="scientific">Saguinus oedipus</name>
    <name type="common">Cotton-top tamarin</name>
    <name type="synonym">Oedipomidas oedipus</name>
    <dbReference type="NCBI Taxonomy" id="9490"/>
    <lineage>
        <taxon>Eukaryota</taxon>
        <taxon>Metazoa</taxon>
        <taxon>Chordata</taxon>
        <taxon>Craniata</taxon>
        <taxon>Vertebrata</taxon>
        <taxon>Euteleostomi</taxon>
        <taxon>Mammalia</taxon>
        <taxon>Eutheria</taxon>
        <taxon>Euarchontoglires</taxon>
        <taxon>Primates</taxon>
        <taxon>Haplorrhini</taxon>
        <taxon>Platyrrhini</taxon>
        <taxon>Cebidae</taxon>
        <taxon>Callitrichinae</taxon>
        <taxon>Saguinus</taxon>
    </lineage>
</organism>
<name>A0ABQ9WIU6_SAGOE</name>
<evidence type="ECO:0000313" key="1">
    <source>
        <dbReference type="EMBL" id="KAK2120217.1"/>
    </source>
</evidence>
<protein>
    <submittedName>
        <fullName evidence="1">Uncharacterized protein</fullName>
    </submittedName>
</protein>
<proteinExistence type="predicted"/>
<evidence type="ECO:0000313" key="2">
    <source>
        <dbReference type="Proteomes" id="UP001266305"/>
    </source>
</evidence>
<gene>
    <name evidence="1" type="ORF">P7K49_001603</name>
</gene>
<dbReference type="Proteomes" id="UP001266305">
    <property type="component" value="Unassembled WGS sequence"/>
</dbReference>
<accession>A0ABQ9WIU6</accession>